<name>A0A1G9Y5W9_9ACTN</name>
<reference evidence="3 4" key="1">
    <citation type="submission" date="2016-10" db="EMBL/GenBank/DDBJ databases">
        <authorList>
            <person name="de Groot N.N."/>
        </authorList>
    </citation>
    <scope>NUCLEOTIDE SEQUENCE [LARGE SCALE GENOMIC DNA]</scope>
    <source>
        <strain evidence="3 4">CGMCC 4.2022</strain>
    </source>
</reference>
<accession>A0A1G9Y5W9</accession>
<feature type="region of interest" description="Disordered" evidence="1">
    <location>
        <begin position="165"/>
        <end position="187"/>
    </location>
</feature>
<keyword evidence="4" id="KW-1185">Reference proteome</keyword>
<evidence type="ECO:0000256" key="1">
    <source>
        <dbReference type="SAM" id="MobiDB-lite"/>
    </source>
</evidence>
<evidence type="ECO:0000256" key="2">
    <source>
        <dbReference type="SAM" id="SignalP"/>
    </source>
</evidence>
<evidence type="ECO:0000313" key="3">
    <source>
        <dbReference type="EMBL" id="SDN04532.1"/>
    </source>
</evidence>
<dbReference type="EMBL" id="FNIE01000002">
    <property type="protein sequence ID" value="SDN04532.1"/>
    <property type="molecule type" value="Genomic_DNA"/>
</dbReference>
<dbReference type="AlphaFoldDB" id="A0A1G9Y5W9"/>
<feature type="chain" id="PRO_5038727303" description="Bacterial Ig-like domain-containing protein" evidence="2">
    <location>
        <begin position="37"/>
        <end position="399"/>
    </location>
</feature>
<dbReference type="OrthoDB" id="4332189at2"/>
<dbReference type="Proteomes" id="UP000199341">
    <property type="component" value="Unassembled WGS sequence"/>
</dbReference>
<gene>
    <name evidence="3" type="ORF">SAMN05216259_102429</name>
</gene>
<keyword evidence="2" id="KW-0732">Signal</keyword>
<dbReference type="STRING" id="310781.SAMN05216259_102429"/>
<evidence type="ECO:0008006" key="5">
    <source>
        <dbReference type="Google" id="ProtNLM"/>
    </source>
</evidence>
<dbReference type="RefSeq" id="WP_143031630.1">
    <property type="nucleotide sequence ID" value="NZ_FNIE01000002.1"/>
</dbReference>
<sequence length="399" mass="41113">MRIDRHQRQGTWRGTAQKALVAGTMGVLLAGAPAYADEGPIDPALPPPTLLPHEDCGTADSPAWVSTRIPAPAGQTFSLTVPRPTVNGVTYTGVVHLQDLDDPTAQADGEVEGLNVPSQWVYVPLAPVDGHTYVWSAQTYDGADYSPATDSCYVTVDAGRPVVTSVTDPDYPMAGTGGSPRKSDGQSTTFTIESHDVLPAGCGAAGNPGCAVSGVRSFRWSLDTPLGVGGSATSIGPDGEATLTLAPSWGPHTLYVQVLDGAGNIGESSYGFIVPWQLPAPAATTIRVNAPAKSTPTAQLAINGQVAPGSYVAGEVVHVSRTDPAHPKGTALPDAPLSADGHFAFTDVPHTVGSVVYRITFPGDQLQETATASATVHVVPFAAPPSLPRVPALKSPPAR</sequence>
<organism evidence="3 4">
    <name type="scientific">Actinacidiphila guanduensis</name>
    <dbReference type="NCBI Taxonomy" id="310781"/>
    <lineage>
        <taxon>Bacteria</taxon>
        <taxon>Bacillati</taxon>
        <taxon>Actinomycetota</taxon>
        <taxon>Actinomycetes</taxon>
        <taxon>Kitasatosporales</taxon>
        <taxon>Streptomycetaceae</taxon>
        <taxon>Actinacidiphila</taxon>
    </lineage>
</organism>
<feature type="signal peptide" evidence="2">
    <location>
        <begin position="1"/>
        <end position="36"/>
    </location>
</feature>
<protein>
    <recommendedName>
        <fullName evidence="5">Bacterial Ig-like domain-containing protein</fullName>
    </recommendedName>
</protein>
<proteinExistence type="predicted"/>
<evidence type="ECO:0000313" key="4">
    <source>
        <dbReference type="Proteomes" id="UP000199341"/>
    </source>
</evidence>